<feature type="transmembrane region" description="Helical" evidence="10">
    <location>
        <begin position="161"/>
        <end position="183"/>
    </location>
</feature>
<name>A0A0C1V7U6_9ENTR</name>
<evidence type="ECO:0000256" key="4">
    <source>
        <dbReference type="ARBA" id="ARBA00022679"/>
    </source>
</evidence>
<keyword evidence="3" id="KW-1003">Cell membrane</keyword>
<dbReference type="InterPro" id="IPR006369">
    <property type="entry name" value="Protohaem_IX_farnesylTrfase"/>
</dbReference>
<dbReference type="HOGENOM" id="CLU_029631_0_0_6"/>
<evidence type="ECO:0000256" key="8">
    <source>
        <dbReference type="ARBA" id="ARBA00023136"/>
    </source>
</evidence>
<keyword evidence="8 10" id="KW-0472">Membrane</keyword>
<comment type="subcellular location">
    <subcellularLocation>
        <location evidence="1">Membrane</location>
        <topology evidence="1">Multi-pass membrane protein</topology>
    </subcellularLocation>
</comment>
<dbReference type="InterPro" id="IPR044878">
    <property type="entry name" value="UbiA_sf"/>
</dbReference>
<evidence type="ECO:0000256" key="9">
    <source>
        <dbReference type="ARBA" id="ARBA00047690"/>
    </source>
</evidence>
<reference evidence="11 12" key="1">
    <citation type="journal article" date="2014" name="G3 (Bethesda)">
        <title>Genome sequence of Candidatus Riesia pediculischaeffi, endosymbiont of chimpanzee lice, and genomic comparison of recently acquired endosymbionts from human and chimpanzee lice.</title>
        <authorList>
            <person name="Boyd B.M."/>
            <person name="Allen J.M."/>
            <person name="de Crecy-Lagard V."/>
            <person name="Reed D.L."/>
        </authorList>
    </citation>
    <scope>NUCLEOTIDE SEQUENCE [LARGE SCALE GENOMIC DNA]</scope>
    <source>
        <strain evidence="11 12">PTSU</strain>
    </source>
</reference>
<dbReference type="EMBL" id="AWXV01000004">
    <property type="protein sequence ID" value="KIE63908.1"/>
    <property type="molecule type" value="Genomic_DNA"/>
</dbReference>
<dbReference type="InterPro" id="IPR000537">
    <property type="entry name" value="UbiA_prenyltransferase"/>
</dbReference>
<feature type="transmembrane region" description="Helical" evidence="10">
    <location>
        <begin position="79"/>
        <end position="100"/>
    </location>
</feature>
<feature type="transmembrane region" description="Helical" evidence="10">
    <location>
        <begin position="35"/>
        <end position="58"/>
    </location>
</feature>
<dbReference type="EC" id="2.5.1.141" evidence="2"/>
<evidence type="ECO:0000256" key="1">
    <source>
        <dbReference type="ARBA" id="ARBA00004141"/>
    </source>
</evidence>
<feature type="transmembrane region" description="Helical" evidence="10">
    <location>
        <begin position="132"/>
        <end position="155"/>
    </location>
</feature>
<feature type="transmembrane region" description="Helical" evidence="10">
    <location>
        <begin position="106"/>
        <end position="125"/>
    </location>
</feature>
<dbReference type="PANTHER" id="PTHR43448">
    <property type="entry name" value="PROTOHEME IX FARNESYLTRANSFERASE, MITOCHONDRIAL"/>
    <property type="match status" value="1"/>
</dbReference>
<evidence type="ECO:0000256" key="10">
    <source>
        <dbReference type="SAM" id="Phobius"/>
    </source>
</evidence>
<sequence length="284" mass="32949">MKKYLEVIRPKVMIGNLISSATGLLIVDNNPFDTFRSFCVILSIFFMISSCFILNNFMDRRVDGMMNRTRDRILTKYDLVQCVYFLLSSFFLLFFGLVILSSVSNFLSICVAVFGISTYFLYTVLKKKTHYSIFLGSLSGSTPPIISYCSVVNRIDLKSIIVYFILFFWQIPHFYSISLLFLRDYLKAKIPILPTKIGLFNTKVHILIYVLIFSIVCTVPFFFRYVGFNYLVVITTMNLSWMLMIINSMIGNTHNSLKRWSKKSLVFSILSINLFDLMLIIDKI</sequence>
<feature type="transmembrane region" description="Helical" evidence="10">
    <location>
        <begin position="229"/>
        <end position="252"/>
    </location>
</feature>
<organism evidence="11 12">
    <name type="scientific">Candidatus Riesia pediculischaeffi PTSU</name>
    <dbReference type="NCBI Taxonomy" id="1401651"/>
    <lineage>
        <taxon>Bacteria</taxon>
        <taxon>Pseudomonadati</taxon>
        <taxon>Pseudomonadota</taxon>
        <taxon>Gammaproteobacteria</taxon>
        <taxon>Enterobacterales</taxon>
        <taxon>Enterobacteriaceae</taxon>
        <taxon>Candidatus Riesia</taxon>
    </lineage>
</organism>
<dbReference type="OrthoDB" id="9814417at2"/>
<keyword evidence="4 11" id="KW-0808">Transferase</keyword>
<dbReference type="RefSeq" id="WP_039719731.1">
    <property type="nucleotide sequence ID" value="NZ_AWXV01000004.1"/>
</dbReference>
<evidence type="ECO:0000256" key="7">
    <source>
        <dbReference type="ARBA" id="ARBA00023133"/>
    </source>
</evidence>
<dbReference type="GO" id="GO:0005886">
    <property type="term" value="C:plasma membrane"/>
    <property type="evidence" value="ECO:0007669"/>
    <property type="project" value="TreeGrafter"/>
</dbReference>
<dbReference type="Pfam" id="PF01040">
    <property type="entry name" value="UbiA"/>
    <property type="match status" value="1"/>
</dbReference>
<dbReference type="AlphaFoldDB" id="A0A0C1V7U6"/>
<keyword evidence="5 10" id="KW-0812">Transmembrane</keyword>
<dbReference type="GO" id="GO:0008495">
    <property type="term" value="F:protoheme IX farnesyltransferase activity"/>
    <property type="evidence" value="ECO:0007669"/>
    <property type="project" value="UniProtKB-EC"/>
</dbReference>
<dbReference type="PANTHER" id="PTHR43448:SF2">
    <property type="entry name" value="PROTOHEME IX FARNESYLTRANSFERASE, MITOCHONDRIAL"/>
    <property type="match status" value="1"/>
</dbReference>
<proteinExistence type="predicted"/>
<feature type="transmembrane region" description="Helical" evidence="10">
    <location>
        <begin position="12"/>
        <end position="29"/>
    </location>
</feature>
<evidence type="ECO:0000256" key="5">
    <source>
        <dbReference type="ARBA" id="ARBA00022692"/>
    </source>
</evidence>
<comment type="catalytic activity">
    <reaction evidence="9">
        <text>heme b + (2E,6E)-farnesyl diphosphate + H2O = Fe(II)-heme o + diphosphate</text>
        <dbReference type="Rhea" id="RHEA:28070"/>
        <dbReference type="ChEBI" id="CHEBI:15377"/>
        <dbReference type="ChEBI" id="CHEBI:33019"/>
        <dbReference type="ChEBI" id="CHEBI:60344"/>
        <dbReference type="ChEBI" id="CHEBI:60530"/>
        <dbReference type="ChEBI" id="CHEBI:175763"/>
        <dbReference type="EC" id="2.5.1.141"/>
    </reaction>
</comment>
<evidence type="ECO:0000256" key="6">
    <source>
        <dbReference type="ARBA" id="ARBA00022989"/>
    </source>
</evidence>
<feature type="transmembrane region" description="Helical" evidence="10">
    <location>
        <begin position="264"/>
        <end position="281"/>
    </location>
</feature>
<evidence type="ECO:0000256" key="2">
    <source>
        <dbReference type="ARBA" id="ARBA00012292"/>
    </source>
</evidence>
<dbReference type="GO" id="GO:0048034">
    <property type="term" value="P:heme O biosynthetic process"/>
    <property type="evidence" value="ECO:0007669"/>
    <property type="project" value="TreeGrafter"/>
</dbReference>
<feature type="transmembrane region" description="Helical" evidence="10">
    <location>
        <begin position="204"/>
        <end position="223"/>
    </location>
</feature>
<dbReference type="CDD" id="cd13957">
    <property type="entry name" value="PT_UbiA_Cox10"/>
    <property type="match status" value="1"/>
</dbReference>
<evidence type="ECO:0000313" key="12">
    <source>
        <dbReference type="Proteomes" id="UP000054529"/>
    </source>
</evidence>
<evidence type="ECO:0000256" key="3">
    <source>
        <dbReference type="ARBA" id="ARBA00022475"/>
    </source>
</evidence>
<evidence type="ECO:0000313" key="11">
    <source>
        <dbReference type="EMBL" id="KIE63908.1"/>
    </source>
</evidence>
<dbReference type="Gene3D" id="1.10.357.140">
    <property type="entry name" value="UbiA prenyltransferase"/>
    <property type="match status" value="1"/>
</dbReference>
<keyword evidence="7" id="KW-0350">Heme biosynthesis</keyword>
<gene>
    <name evidence="11" type="ORF">P689_12277</name>
</gene>
<dbReference type="Proteomes" id="UP000054529">
    <property type="component" value="Unassembled WGS sequence"/>
</dbReference>
<accession>A0A0C1V7U6</accession>
<protein>
    <recommendedName>
        <fullName evidence="2">heme o synthase</fullName>
        <ecNumber evidence="2">2.5.1.141</ecNumber>
    </recommendedName>
</protein>
<comment type="caution">
    <text evidence="11">The sequence shown here is derived from an EMBL/GenBank/DDBJ whole genome shotgun (WGS) entry which is preliminary data.</text>
</comment>
<keyword evidence="6 10" id="KW-1133">Transmembrane helix</keyword>